<dbReference type="Pfam" id="PF13291">
    <property type="entry name" value="ACT_4"/>
    <property type="match status" value="1"/>
</dbReference>
<evidence type="ECO:0000259" key="5">
    <source>
        <dbReference type="PROSITE" id="PS51671"/>
    </source>
</evidence>
<dbReference type="Gene3D" id="3.10.20.30">
    <property type="match status" value="1"/>
</dbReference>
<dbReference type="Proteomes" id="UP000241201">
    <property type="component" value="Unassembled WGS sequence"/>
</dbReference>
<dbReference type="GO" id="GO:0005886">
    <property type="term" value="C:plasma membrane"/>
    <property type="evidence" value="ECO:0007669"/>
    <property type="project" value="TreeGrafter"/>
</dbReference>
<dbReference type="FunFam" id="3.10.20.30:FF:000002">
    <property type="entry name" value="GTP pyrophosphokinase (RelA/SpoT)"/>
    <property type="match status" value="1"/>
</dbReference>
<dbReference type="InterPro" id="IPR045865">
    <property type="entry name" value="ACT-like_dom_sf"/>
</dbReference>
<dbReference type="Gene3D" id="3.30.460.10">
    <property type="entry name" value="Beta Polymerase, domain 2"/>
    <property type="match status" value="1"/>
</dbReference>
<dbReference type="GO" id="GO:0008728">
    <property type="term" value="F:GTP diphosphokinase activity"/>
    <property type="evidence" value="ECO:0007669"/>
    <property type="project" value="UniProtKB-EC"/>
</dbReference>
<dbReference type="InterPro" id="IPR002912">
    <property type="entry name" value="ACT_dom"/>
</dbReference>
<evidence type="ECO:0000313" key="9">
    <source>
        <dbReference type="EMBL" id="PST41015.1"/>
    </source>
</evidence>
<dbReference type="Gene3D" id="3.30.70.260">
    <property type="match status" value="1"/>
</dbReference>
<dbReference type="InterPro" id="IPR003607">
    <property type="entry name" value="HD/PDEase_dom"/>
</dbReference>
<dbReference type="InterPro" id="IPR012675">
    <property type="entry name" value="Beta-grasp_dom_sf"/>
</dbReference>
<dbReference type="PANTHER" id="PTHR21262:SF31">
    <property type="entry name" value="GTP PYROPHOSPHOKINASE"/>
    <property type="match status" value="1"/>
</dbReference>
<dbReference type="SUPFAM" id="SSF109604">
    <property type="entry name" value="HD-domain/PDEase-like"/>
    <property type="match status" value="1"/>
</dbReference>
<dbReference type="Pfam" id="PF13328">
    <property type="entry name" value="HD_4"/>
    <property type="match status" value="1"/>
</dbReference>
<dbReference type="PROSITE" id="PS51831">
    <property type="entry name" value="HD"/>
    <property type="match status" value="1"/>
</dbReference>
<reference evidence="8" key="3">
    <citation type="submission" date="2021-10" db="EMBL/GenBank/DDBJ databases">
        <title>Collection of gut derived symbiotic bacterial strains cultured from healthy donors.</title>
        <authorList>
            <person name="Lin H."/>
            <person name="Littmann E."/>
            <person name="Kohout C."/>
            <person name="Pamer E.G."/>
        </authorList>
    </citation>
    <scope>NUCLEOTIDE SEQUENCE</scope>
    <source>
        <strain evidence="8">DFI.4.48</strain>
    </source>
</reference>
<feature type="domain" description="ACT" evidence="5">
    <location>
        <begin position="668"/>
        <end position="742"/>
    </location>
</feature>
<dbReference type="Pfam" id="PF19296">
    <property type="entry name" value="RelA_AH_RIS"/>
    <property type="match status" value="1"/>
</dbReference>
<dbReference type="InterPro" id="IPR045600">
    <property type="entry name" value="RelA/SpoT_AH_RIS"/>
</dbReference>
<evidence type="ECO:0000259" key="7">
    <source>
        <dbReference type="PROSITE" id="PS51880"/>
    </source>
</evidence>
<dbReference type="RefSeq" id="WP_106987628.1">
    <property type="nucleotide sequence ID" value="NZ_DAWBWI010000048.1"/>
</dbReference>
<evidence type="ECO:0000313" key="8">
    <source>
        <dbReference type="EMBL" id="MCB8610175.1"/>
    </source>
</evidence>
<dbReference type="InterPro" id="IPR004811">
    <property type="entry name" value="RelA/Spo_fam"/>
</dbReference>
<sequence length="742" mass="85257">MKEFKKAGDKVTIEDVYESCRHYITNEDDMKLIKKAYDYIMVKHEGQKRKSGEPYTIHLIWVAYILSTLQTGPLTITAGLLHDVMEDCDVSREEMVQEFGEEVTTLVEGVTKISKMPFKDEADVYAENHRKIYIAMAKDIRVILIKFADRLHNMRTLQFMPPEKQKRISRETLEVYTPIAHRLGLSDIKTELEDLSLSYLDPIAYHDIARLLQTKQDERKESVAKMMEEVENLLKENHYQYRILGRAKSIYSIYKKMFKKHKRFDELYDLYALRIILQDKLDCYSVLGLIHDHYRPIPGRFKDYIAMPKPNMYQSLHTSVIGEDGNTFEIQIRTEEMDELAELGVAAHWRYKEGKGYSAKDEQKEIGEKLQWLREFISLSDDIKDGDAKEYYDSISRDIFEANVYVLTPQGKIVELPNGSTPVDFAYRIHTEVGHHTVGAIVNNVMVPIDTKLNTGDVCEIKTNKQSAGPSEDWLKFVRTAGARNKIRTFLAKKEAETKKDTIEDGKKILKDEIKKRGLDEKKFLDPETYKTYLGAFGARNLDDILYFIGKKTLSVATLLEKVNPKKAGFFDNLSKILQRNNEQREKLEKTTSNNGVVVKGVSGLKIQLSKCCNPIPGDKITGYVSQGQGIKVHRVDCPNIKQKEIQNRLIDVYWDFASLSNLKFDADLQIDGLDRTNLLNDIITVLGQMKINILNIHADASDDGKALIKLKIGVDDAEHLNRAIANLERIQGIYEIKRVIH</sequence>
<dbReference type="InterPro" id="IPR012676">
    <property type="entry name" value="TGS-like"/>
</dbReference>
<gene>
    <name evidence="9" type="ORF">C7U55_05060</name>
    <name evidence="8" type="ORF">LJD69_06175</name>
</gene>
<accession>A0A2T3G0D4</accession>
<dbReference type="SUPFAM" id="SSF81271">
    <property type="entry name" value="TGS-like"/>
    <property type="match status" value="1"/>
</dbReference>
<evidence type="ECO:0000256" key="4">
    <source>
        <dbReference type="RuleBase" id="RU003847"/>
    </source>
</evidence>
<comment type="function">
    <text evidence="4">In eubacteria ppGpp (guanosine 3'-diphosphate 5'-diphosphate) is a mediator of the stringent response that coordinates a variety of cellular activities in response to changes in nutritional abundance.</text>
</comment>
<dbReference type="Pfam" id="PF04607">
    <property type="entry name" value="RelA_SpoT"/>
    <property type="match status" value="1"/>
</dbReference>
<dbReference type="InterPro" id="IPR004095">
    <property type="entry name" value="TGS"/>
</dbReference>
<evidence type="ECO:0000256" key="3">
    <source>
        <dbReference type="ARBA" id="ARBA00048244"/>
    </source>
</evidence>
<dbReference type="InterPro" id="IPR007685">
    <property type="entry name" value="RelA_SpoT"/>
</dbReference>
<evidence type="ECO:0000313" key="10">
    <source>
        <dbReference type="Proteomes" id="UP000241201"/>
    </source>
</evidence>
<dbReference type="SUPFAM" id="SSF55021">
    <property type="entry name" value="ACT-like"/>
    <property type="match status" value="1"/>
</dbReference>
<dbReference type="GO" id="GO:0015970">
    <property type="term" value="P:guanosine tetraphosphate biosynthetic process"/>
    <property type="evidence" value="ECO:0007669"/>
    <property type="project" value="UniProtKB-UniPathway"/>
</dbReference>
<evidence type="ECO:0000256" key="1">
    <source>
        <dbReference type="ARBA" id="ARBA00004976"/>
    </source>
</evidence>
<keyword evidence="10" id="KW-1185">Reference proteome</keyword>
<dbReference type="CDD" id="cd00077">
    <property type="entry name" value="HDc"/>
    <property type="match status" value="1"/>
</dbReference>
<feature type="domain" description="TGS" evidence="7">
    <location>
        <begin position="400"/>
        <end position="463"/>
    </location>
</feature>
<comment type="catalytic activity">
    <reaction evidence="3">
        <text>GTP + ATP = guanosine 3'-diphosphate 5'-triphosphate + AMP</text>
        <dbReference type="Rhea" id="RHEA:22088"/>
        <dbReference type="ChEBI" id="CHEBI:30616"/>
        <dbReference type="ChEBI" id="CHEBI:37565"/>
        <dbReference type="ChEBI" id="CHEBI:142410"/>
        <dbReference type="ChEBI" id="CHEBI:456215"/>
        <dbReference type="EC" id="2.7.6.5"/>
    </reaction>
</comment>
<evidence type="ECO:0000259" key="6">
    <source>
        <dbReference type="PROSITE" id="PS51831"/>
    </source>
</evidence>
<comment type="pathway">
    <text evidence="1">Purine metabolism; ppGpp biosynthesis; ppGpp from GTP: step 1/2.</text>
</comment>
<dbReference type="UniPathway" id="UPA00908">
    <property type="reaction ID" value="UER00884"/>
</dbReference>
<dbReference type="CDD" id="cd01668">
    <property type="entry name" value="TGS_RSH"/>
    <property type="match status" value="1"/>
</dbReference>
<dbReference type="PROSITE" id="PS51880">
    <property type="entry name" value="TGS"/>
    <property type="match status" value="1"/>
</dbReference>
<protein>
    <recommendedName>
        <fullName evidence="2">GTP diphosphokinase</fullName>
        <ecNumber evidence="2">2.7.6.5</ecNumber>
    </recommendedName>
</protein>
<dbReference type="InterPro" id="IPR043519">
    <property type="entry name" value="NT_sf"/>
</dbReference>
<dbReference type="GeneID" id="77470466"/>
<dbReference type="PROSITE" id="PS51671">
    <property type="entry name" value="ACT"/>
    <property type="match status" value="1"/>
</dbReference>
<name>A0A2T3G0D4_9FIRM</name>
<dbReference type="EMBL" id="JAJDKZ010000013">
    <property type="protein sequence ID" value="MCB8610175.1"/>
    <property type="molecule type" value="Genomic_DNA"/>
</dbReference>
<comment type="caution">
    <text evidence="9">The sequence shown here is derived from an EMBL/GenBank/DDBJ whole genome shotgun (WGS) entry which is preliminary data.</text>
</comment>
<dbReference type="AlphaFoldDB" id="A0A2T3G0D4"/>
<proteinExistence type="inferred from homology"/>
<dbReference type="CDD" id="cd04876">
    <property type="entry name" value="ACT_RelA-SpoT"/>
    <property type="match status" value="1"/>
</dbReference>
<dbReference type="FunFam" id="1.10.3210.10:FF:000001">
    <property type="entry name" value="GTP pyrophosphokinase RelA"/>
    <property type="match status" value="1"/>
</dbReference>
<reference evidence="9" key="2">
    <citation type="journal article" date="2019" name="Int. J. Syst. Evol. Microbiol.">
        <title>Faecalibacillus intestinalis gen. nov., sp. nov. and Faecalibacillus faecis sp. nov., isolated from human faeces.</title>
        <authorList>
            <person name="Seo B."/>
            <person name="Jeon K."/>
            <person name="Baek I."/>
            <person name="Lee Y.M."/>
            <person name="Baek K."/>
            <person name="Ko G."/>
        </authorList>
    </citation>
    <scope>NUCLEOTIDE SEQUENCE</scope>
    <source>
        <strain evidence="9">SNUG30370</strain>
    </source>
</reference>
<dbReference type="SUPFAM" id="SSF81301">
    <property type="entry name" value="Nucleotidyltransferase"/>
    <property type="match status" value="1"/>
</dbReference>
<dbReference type="EMBL" id="PYLP01000004">
    <property type="protein sequence ID" value="PST41015.1"/>
    <property type="molecule type" value="Genomic_DNA"/>
</dbReference>
<dbReference type="NCBIfam" id="TIGR00691">
    <property type="entry name" value="spoT_relA"/>
    <property type="match status" value="1"/>
</dbReference>
<dbReference type="FunFam" id="3.30.460.10:FF:000001">
    <property type="entry name" value="GTP pyrophosphokinase RelA"/>
    <property type="match status" value="1"/>
</dbReference>
<dbReference type="Gene3D" id="1.10.3210.10">
    <property type="entry name" value="Hypothetical protein af1432"/>
    <property type="match status" value="1"/>
</dbReference>
<dbReference type="PANTHER" id="PTHR21262">
    <property type="entry name" value="GUANOSINE-3',5'-BIS DIPHOSPHATE 3'-PYROPHOSPHOHYDROLASE"/>
    <property type="match status" value="1"/>
</dbReference>
<dbReference type="InterPro" id="IPR006674">
    <property type="entry name" value="HD_domain"/>
</dbReference>
<organism evidence="9 10">
    <name type="scientific">Faecalibacillus faecis</name>
    <dbReference type="NCBI Taxonomy" id="1982628"/>
    <lineage>
        <taxon>Bacteria</taxon>
        <taxon>Bacillati</taxon>
        <taxon>Bacillota</taxon>
        <taxon>Erysipelotrichia</taxon>
        <taxon>Erysipelotrichales</taxon>
        <taxon>Coprobacillaceae</taxon>
        <taxon>Faecalibacillus</taxon>
    </lineage>
</organism>
<dbReference type="EC" id="2.7.6.5" evidence="2"/>
<feature type="domain" description="HD" evidence="6">
    <location>
        <begin position="55"/>
        <end position="154"/>
    </location>
</feature>
<dbReference type="SMART" id="SM00954">
    <property type="entry name" value="RelA_SpoT"/>
    <property type="match status" value="1"/>
</dbReference>
<dbReference type="Proteomes" id="UP001198439">
    <property type="component" value="Unassembled WGS sequence"/>
</dbReference>
<dbReference type="CDD" id="cd05399">
    <property type="entry name" value="NT_Rel-Spo_like"/>
    <property type="match status" value="1"/>
</dbReference>
<dbReference type="InterPro" id="IPR033655">
    <property type="entry name" value="TGS_RelA/SpoT"/>
</dbReference>
<comment type="similarity">
    <text evidence="4">Belongs to the relA/spoT family.</text>
</comment>
<dbReference type="SMART" id="SM00471">
    <property type="entry name" value="HDc"/>
    <property type="match status" value="1"/>
</dbReference>
<dbReference type="Pfam" id="PF02824">
    <property type="entry name" value="TGS"/>
    <property type="match status" value="1"/>
</dbReference>
<reference evidence="10" key="1">
    <citation type="submission" date="2018-03" db="EMBL/GenBank/DDBJ databases">
        <title>Lachnoclostridium SNUG30370 gen.nov., sp.nov., isolated from human faeces.</title>
        <authorList>
            <person name="Seo B."/>
            <person name="Jeon K."/>
            <person name="Ko G."/>
        </authorList>
    </citation>
    <scope>NUCLEOTIDE SEQUENCE [LARGE SCALE GENOMIC DNA]</scope>
    <source>
        <strain evidence="10">SNUG30370</strain>
    </source>
</reference>
<evidence type="ECO:0000256" key="2">
    <source>
        <dbReference type="ARBA" id="ARBA00013251"/>
    </source>
</evidence>